<evidence type="ECO:0000256" key="1">
    <source>
        <dbReference type="ARBA" id="ARBA00004571"/>
    </source>
</evidence>
<protein>
    <submittedName>
        <fullName evidence="8">Long-chain fatty acid transport protein</fullName>
    </submittedName>
</protein>
<dbReference type="PANTHER" id="PTHR35093">
    <property type="entry name" value="OUTER MEMBRANE PROTEIN NMB0088-RELATED"/>
    <property type="match status" value="1"/>
</dbReference>
<dbReference type="Pfam" id="PF03349">
    <property type="entry name" value="Toluene_X"/>
    <property type="match status" value="1"/>
</dbReference>
<dbReference type="GO" id="GO:0015483">
    <property type="term" value="F:long-chain fatty acid transporting porin activity"/>
    <property type="evidence" value="ECO:0007669"/>
    <property type="project" value="TreeGrafter"/>
</dbReference>
<evidence type="ECO:0000256" key="2">
    <source>
        <dbReference type="ARBA" id="ARBA00008163"/>
    </source>
</evidence>
<dbReference type="EMBL" id="BAZW01000004">
    <property type="protein sequence ID" value="GAO28696.1"/>
    <property type="molecule type" value="Genomic_DNA"/>
</dbReference>
<comment type="caution">
    <text evidence="8">The sequence shown here is derived from an EMBL/GenBank/DDBJ whole genome shotgun (WGS) entry which is preliminary data.</text>
</comment>
<dbReference type="PANTHER" id="PTHR35093:SF8">
    <property type="entry name" value="OUTER MEMBRANE PROTEIN NMB0088-RELATED"/>
    <property type="match status" value="1"/>
</dbReference>
<keyword evidence="7" id="KW-0998">Cell outer membrane</keyword>
<evidence type="ECO:0000256" key="6">
    <source>
        <dbReference type="ARBA" id="ARBA00023136"/>
    </source>
</evidence>
<dbReference type="SUPFAM" id="SSF56935">
    <property type="entry name" value="Porins"/>
    <property type="match status" value="1"/>
</dbReference>
<evidence type="ECO:0000256" key="5">
    <source>
        <dbReference type="ARBA" id="ARBA00022729"/>
    </source>
</evidence>
<keyword evidence="5" id="KW-0732">Signal</keyword>
<dbReference type="InterPro" id="IPR005017">
    <property type="entry name" value="OMPP1/FadL/TodX"/>
</dbReference>
<proteinExistence type="inferred from homology"/>
<keyword evidence="6" id="KW-0472">Membrane</keyword>
<evidence type="ECO:0000313" key="9">
    <source>
        <dbReference type="Proteomes" id="UP000032900"/>
    </source>
</evidence>
<dbReference type="Gene3D" id="2.40.160.60">
    <property type="entry name" value="Outer membrane protein transport protein (OMPP1/FadL/TodX)"/>
    <property type="match status" value="1"/>
</dbReference>
<evidence type="ECO:0000313" key="8">
    <source>
        <dbReference type="EMBL" id="GAO28696.1"/>
    </source>
</evidence>
<dbReference type="STRING" id="1236989.JCM15548_1819"/>
<gene>
    <name evidence="8" type="ORF">JCM15548_1819</name>
</gene>
<name>A0A0E9LU83_9BACT</name>
<keyword evidence="3" id="KW-1134">Transmembrane beta strand</keyword>
<sequence length="332" mass="36397">MGFGDMFFWLIKFKIKYMRRLISFCFMAVLAMNGWAEGYQINLQGARQIGMGHTGTGLNFGASSIHFNPGALGFLSSTTEFSAGGSAIFSNNTFQKSGSGYLHESDNPVGTPFYFYGASRINDRLVAGIGITTPFGNSLVWGDDWDGRYLIQDISLKAIFFQPTVAYQLNEWISVGAGFVLAYGDVELHKALPVQNENGDGQAELTGKTTAFGYNAGIFLQATPEFSLGLSYRSTIDMEMSEGEARFKVPASLSGQFPKTSFNAALPMPGGIQLGAGWQATEKLLIAADLQYVLWSTYEELNFDFEAESVPDSYNVRNFENTLIYRMGGSTQ</sequence>
<dbReference type="Proteomes" id="UP000032900">
    <property type="component" value="Unassembled WGS sequence"/>
</dbReference>
<evidence type="ECO:0000256" key="3">
    <source>
        <dbReference type="ARBA" id="ARBA00022452"/>
    </source>
</evidence>
<dbReference type="AlphaFoldDB" id="A0A0E9LU83"/>
<comment type="subcellular location">
    <subcellularLocation>
        <location evidence="1">Cell outer membrane</location>
        <topology evidence="1">Multi-pass membrane protein</topology>
    </subcellularLocation>
</comment>
<keyword evidence="9" id="KW-1185">Reference proteome</keyword>
<keyword evidence="4" id="KW-0812">Transmembrane</keyword>
<dbReference type="GO" id="GO:0009279">
    <property type="term" value="C:cell outer membrane"/>
    <property type="evidence" value="ECO:0007669"/>
    <property type="project" value="UniProtKB-SubCell"/>
</dbReference>
<evidence type="ECO:0000256" key="4">
    <source>
        <dbReference type="ARBA" id="ARBA00022692"/>
    </source>
</evidence>
<organism evidence="8 9">
    <name type="scientific">Geofilum rubicundum JCM 15548</name>
    <dbReference type="NCBI Taxonomy" id="1236989"/>
    <lineage>
        <taxon>Bacteria</taxon>
        <taxon>Pseudomonadati</taxon>
        <taxon>Bacteroidota</taxon>
        <taxon>Bacteroidia</taxon>
        <taxon>Marinilabiliales</taxon>
        <taxon>Marinilabiliaceae</taxon>
        <taxon>Geofilum</taxon>
    </lineage>
</organism>
<evidence type="ECO:0000256" key="7">
    <source>
        <dbReference type="ARBA" id="ARBA00023237"/>
    </source>
</evidence>
<accession>A0A0E9LU83</accession>
<comment type="similarity">
    <text evidence="2">Belongs to the OmpP1/FadL family.</text>
</comment>
<reference evidence="8 9" key="1">
    <citation type="journal article" date="2015" name="Microbes Environ.">
        <title>Distribution and evolution of nitrogen fixation genes in the phylum bacteroidetes.</title>
        <authorList>
            <person name="Inoue J."/>
            <person name="Oshima K."/>
            <person name="Suda W."/>
            <person name="Sakamoto M."/>
            <person name="Iino T."/>
            <person name="Noda S."/>
            <person name="Hongoh Y."/>
            <person name="Hattori M."/>
            <person name="Ohkuma M."/>
        </authorList>
    </citation>
    <scope>NUCLEOTIDE SEQUENCE [LARGE SCALE GENOMIC DNA]</scope>
    <source>
        <strain evidence="8">JCM 15548</strain>
    </source>
</reference>